<reference evidence="3" key="1">
    <citation type="submission" date="2023-06" db="EMBL/GenBank/DDBJ databases">
        <authorList>
            <person name="Rostami E."/>
            <person name="Huang D."/>
            <person name="Fu J."/>
            <person name="Zheng L."/>
        </authorList>
    </citation>
    <scope>NUCLEOTIDE SEQUENCE</scope>
</reference>
<name>A0AA51WDA6_9HEMI</name>
<protein>
    <submittedName>
        <fullName evidence="2 3">Odorant-binding protein</fullName>
    </submittedName>
</protein>
<dbReference type="EMBL" id="OR221184">
    <property type="protein sequence ID" value="WMY18659.1"/>
    <property type="molecule type" value="mRNA"/>
</dbReference>
<dbReference type="AlphaFoldDB" id="A0AA51WDA6"/>
<proteinExistence type="evidence at transcript level"/>
<dbReference type="Pfam" id="PF01395">
    <property type="entry name" value="PBP_GOBP"/>
    <property type="match status" value="1"/>
</dbReference>
<evidence type="ECO:0000313" key="2">
    <source>
        <dbReference type="EMBL" id="WMY18657.1"/>
    </source>
</evidence>
<dbReference type="InterPro" id="IPR036728">
    <property type="entry name" value="PBP_GOBP_sf"/>
</dbReference>
<keyword evidence="1" id="KW-0732">Signal</keyword>
<dbReference type="EMBL" id="OR211687">
    <property type="protein sequence ID" value="WMY18657.1"/>
    <property type="molecule type" value="mRNA"/>
</dbReference>
<feature type="chain" id="PRO_5041340069" evidence="1">
    <location>
        <begin position="20"/>
        <end position="148"/>
    </location>
</feature>
<dbReference type="CDD" id="cd23992">
    <property type="entry name" value="PBP_GOBP"/>
    <property type="match status" value="1"/>
</dbReference>
<dbReference type="SUPFAM" id="SSF47565">
    <property type="entry name" value="Insect pheromone/odorant-binding proteins"/>
    <property type="match status" value="1"/>
</dbReference>
<evidence type="ECO:0000313" key="3">
    <source>
        <dbReference type="EMBL" id="WMY18659.1"/>
    </source>
</evidence>
<gene>
    <name evidence="3" type="primary">OBP5-3</name>
    <name evidence="2" type="synonym">OBP5-1</name>
</gene>
<feature type="signal peptide" evidence="1">
    <location>
        <begin position="1"/>
        <end position="19"/>
    </location>
</feature>
<evidence type="ECO:0000256" key="1">
    <source>
        <dbReference type="SAM" id="SignalP"/>
    </source>
</evidence>
<organism evidence="3">
    <name type="scientific">Paracoccus marginatus</name>
    <dbReference type="NCBI Taxonomy" id="252483"/>
    <lineage>
        <taxon>Eukaryota</taxon>
        <taxon>Metazoa</taxon>
        <taxon>Ecdysozoa</taxon>
        <taxon>Arthropoda</taxon>
        <taxon>Hexapoda</taxon>
        <taxon>Insecta</taxon>
        <taxon>Pterygota</taxon>
        <taxon>Neoptera</taxon>
        <taxon>Paraneoptera</taxon>
        <taxon>Hemiptera</taxon>
        <taxon>Sternorrhyncha</taxon>
        <taxon>Coccoidea</taxon>
        <taxon>Pseudococcidae</taxon>
        <taxon>Paracoccus</taxon>
    </lineage>
</organism>
<sequence>MNTFLILVVFGHAITLSLADFQSLYKQYAAECKSEHNANEEDIAILKSFEIPKNEIQSCLIDCLYTKLGVIVDGKLNDEGQRSVSKSLVGDNKEKLAKMEEIYTQCSKEVPQTGDLKCNIGKTLRTCVATRFPDAKKVFQDAKNKPTA</sequence>
<dbReference type="Gene3D" id="1.10.238.20">
    <property type="entry name" value="Pheromone/general odorant binding protein domain"/>
    <property type="match status" value="1"/>
</dbReference>
<accession>A0AA51WDA6</accession>
<dbReference type="GO" id="GO:0005549">
    <property type="term" value="F:odorant binding"/>
    <property type="evidence" value="ECO:0007669"/>
    <property type="project" value="InterPro"/>
</dbReference>
<dbReference type="SMART" id="SM00708">
    <property type="entry name" value="PhBP"/>
    <property type="match status" value="1"/>
</dbReference>
<dbReference type="InterPro" id="IPR006170">
    <property type="entry name" value="PBP/GOBP"/>
</dbReference>